<gene>
    <name evidence="8" type="primary">LOC110981689</name>
</gene>
<proteinExistence type="predicted"/>
<evidence type="ECO:0000256" key="5">
    <source>
        <dbReference type="ARBA" id="ARBA00023136"/>
    </source>
</evidence>
<evidence type="ECO:0000256" key="4">
    <source>
        <dbReference type="ARBA" id="ARBA00023128"/>
    </source>
</evidence>
<evidence type="ECO:0000313" key="7">
    <source>
        <dbReference type="Proteomes" id="UP000694845"/>
    </source>
</evidence>
<evidence type="ECO:0000256" key="1">
    <source>
        <dbReference type="ARBA" id="ARBA00004225"/>
    </source>
</evidence>
<dbReference type="PANTHER" id="PTHR16296">
    <property type="entry name" value="UNCHARACTERIZED HYPOTHALAMUS PROTEIN HT007"/>
    <property type="match status" value="1"/>
</dbReference>
<dbReference type="AlphaFoldDB" id="A0A8B7YV28"/>
<keyword evidence="3 6" id="KW-1133">Transmembrane helix</keyword>
<evidence type="ECO:0000256" key="6">
    <source>
        <dbReference type="SAM" id="Phobius"/>
    </source>
</evidence>
<reference evidence="8" key="1">
    <citation type="submission" date="2025-08" db="UniProtKB">
        <authorList>
            <consortium name="RefSeq"/>
        </authorList>
    </citation>
    <scope>IDENTIFICATION</scope>
</reference>
<dbReference type="GeneID" id="110981689"/>
<dbReference type="KEGG" id="aplc:110981689"/>
<evidence type="ECO:0000313" key="8">
    <source>
        <dbReference type="RefSeq" id="XP_022095181.1"/>
    </source>
</evidence>
<sequence length="265" mass="29436">MESRLTGHSHSSISVSARRLPLPGILGTKGNEHRFLSVTMAVSSREAASMVMKQASSQPDIPEEQMAVGEYLTASEALNKQLEQLKKLPDSKKWAFGYGSLILSINAGLVGVIGNSFFRRMLMVRKGLFLTSIPSALMPGLLIGPIYMKCVTYPILLNDLNCAVCADIRGGLINFLLGTAYPIFLAAPLSAALAYRYDTVKLPALSYKNFDQRQFVDFWRSKVRYFKGQFITIAIFQTCFGMFIAGSQMQVARQELTRKFTKVDH</sequence>
<evidence type="ECO:0000256" key="3">
    <source>
        <dbReference type="ARBA" id="ARBA00022989"/>
    </source>
</evidence>
<feature type="transmembrane region" description="Helical" evidence="6">
    <location>
        <begin position="168"/>
        <end position="195"/>
    </location>
</feature>
<comment type="subcellular location">
    <subcellularLocation>
        <location evidence="1">Mitochondrion membrane</location>
        <topology evidence="1">Multi-pass membrane protein</topology>
    </subcellularLocation>
</comment>
<dbReference type="PANTHER" id="PTHR16296:SF2">
    <property type="entry name" value="TRANSMEMBRANE PROTEIN 126A"/>
    <property type="match status" value="1"/>
</dbReference>
<keyword evidence="2 6" id="KW-0812">Transmembrane</keyword>
<feature type="transmembrane region" description="Helical" evidence="6">
    <location>
        <begin position="127"/>
        <end position="148"/>
    </location>
</feature>
<name>A0A8B7YV28_ACAPL</name>
<dbReference type="GO" id="GO:0032981">
    <property type="term" value="P:mitochondrial respiratory chain complex I assembly"/>
    <property type="evidence" value="ECO:0007669"/>
    <property type="project" value="TreeGrafter"/>
</dbReference>
<protein>
    <submittedName>
        <fullName evidence="8">Transmembrane protein 126A-like isoform X1</fullName>
    </submittedName>
</protein>
<evidence type="ECO:0000256" key="2">
    <source>
        <dbReference type="ARBA" id="ARBA00022692"/>
    </source>
</evidence>
<keyword evidence="5 6" id="KW-0472">Membrane</keyword>
<feature type="transmembrane region" description="Helical" evidence="6">
    <location>
        <begin position="230"/>
        <end position="249"/>
    </location>
</feature>
<keyword evidence="7" id="KW-1185">Reference proteome</keyword>
<organism evidence="7 8">
    <name type="scientific">Acanthaster planci</name>
    <name type="common">Crown-of-thorns starfish</name>
    <dbReference type="NCBI Taxonomy" id="133434"/>
    <lineage>
        <taxon>Eukaryota</taxon>
        <taxon>Metazoa</taxon>
        <taxon>Echinodermata</taxon>
        <taxon>Eleutherozoa</taxon>
        <taxon>Asterozoa</taxon>
        <taxon>Asteroidea</taxon>
        <taxon>Valvatacea</taxon>
        <taxon>Valvatida</taxon>
        <taxon>Acanthasteridae</taxon>
        <taxon>Acanthaster</taxon>
    </lineage>
</organism>
<keyword evidence="4" id="KW-0496">Mitochondrion</keyword>
<dbReference type="Proteomes" id="UP000694845">
    <property type="component" value="Unplaced"/>
</dbReference>
<accession>A0A8B7YV28</accession>
<dbReference type="Pfam" id="PF07114">
    <property type="entry name" value="TMEM126"/>
    <property type="match status" value="1"/>
</dbReference>
<dbReference type="OrthoDB" id="6234762at2759"/>
<dbReference type="RefSeq" id="XP_022095181.1">
    <property type="nucleotide sequence ID" value="XM_022239489.1"/>
</dbReference>
<feature type="transmembrane region" description="Helical" evidence="6">
    <location>
        <begin position="95"/>
        <end position="115"/>
    </location>
</feature>
<dbReference type="GO" id="GO:0031966">
    <property type="term" value="C:mitochondrial membrane"/>
    <property type="evidence" value="ECO:0007669"/>
    <property type="project" value="UniProtKB-SubCell"/>
</dbReference>
<dbReference type="InterPro" id="IPR009801">
    <property type="entry name" value="TMEM126"/>
</dbReference>